<comment type="caution">
    <text evidence="3">The sequence shown here is derived from an EMBL/GenBank/DDBJ whole genome shotgun (WGS) entry which is preliminary data.</text>
</comment>
<evidence type="ECO:0000256" key="1">
    <source>
        <dbReference type="SAM" id="MobiDB-lite"/>
    </source>
</evidence>
<sequence length="162" mass="17603">MRGTVSTVIMMYTLLLLIGVAIFLLMRLIRIRISSLILLAGDRKSISEEKPNGETVFAPEQACAYAADHIIDLRDLHDEVWTVTSSPHVGFVNCSISAINTTALADIDGKTMDAALLASLHLGEEAEQVVAVAVLPRSPFYEEARSGEPLPSDSYSPFAEIE</sequence>
<name>A0ABD1Y645_9MARC</name>
<evidence type="ECO:0000256" key="2">
    <source>
        <dbReference type="SAM" id="Phobius"/>
    </source>
</evidence>
<organism evidence="3 4">
    <name type="scientific">Riccia fluitans</name>
    <dbReference type="NCBI Taxonomy" id="41844"/>
    <lineage>
        <taxon>Eukaryota</taxon>
        <taxon>Viridiplantae</taxon>
        <taxon>Streptophyta</taxon>
        <taxon>Embryophyta</taxon>
        <taxon>Marchantiophyta</taxon>
        <taxon>Marchantiopsida</taxon>
        <taxon>Marchantiidae</taxon>
        <taxon>Marchantiales</taxon>
        <taxon>Ricciaceae</taxon>
        <taxon>Riccia</taxon>
    </lineage>
</organism>
<dbReference type="EMBL" id="JBHFFA010000006">
    <property type="protein sequence ID" value="KAL2620809.1"/>
    <property type="molecule type" value="Genomic_DNA"/>
</dbReference>
<protein>
    <submittedName>
        <fullName evidence="3">Uncharacterized protein</fullName>
    </submittedName>
</protein>
<dbReference type="Proteomes" id="UP001605036">
    <property type="component" value="Unassembled WGS sequence"/>
</dbReference>
<dbReference type="AlphaFoldDB" id="A0ABD1Y645"/>
<proteinExistence type="predicted"/>
<keyword evidence="4" id="KW-1185">Reference proteome</keyword>
<keyword evidence="2" id="KW-0812">Transmembrane</keyword>
<evidence type="ECO:0000313" key="4">
    <source>
        <dbReference type="Proteomes" id="UP001605036"/>
    </source>
</evidence>
<keyword evidence="2" id="KW-0472">Membrane</keyword>
<evidence type="ECO:0000313" key="3">
    <source>
        <dbReference type="EMBL" id="KAL2620809.1"/>
    </source>
</evidence>
<reference evidence="3 4" key="1">
    <citation type="submission" date="2024-09" db="EMBL/GenBank/DDBJ databases">
        <title>Chromosome-scale assembly of Riccia fluitans.</title>
        <authorList>
            <person name="Paukszto L."/>
            <person name="Sawicki J."/>
            <person name="Karawczyk K."/>
            <person name="Piernik-Szablinska J."/>
            <person name="Szczecinska M."/>
            <person name="Mazdziarz M."/>
        </authorList>
    </citation>
    <scope>NUCLEOTIDE SEQUENCE [LARGE SCALE GENOMIC DNA]</scope>
    <source>
        <strain evidence="3">Rf_01</strain>
        <tissue evidence="3">Aerial parts of the thallus</tissue>
    </source>
</reference>
<keyword evidence="2" id="KW-1133">Transmembrane helix</keyword>
<gene>
    <name evidence="3" type="ORF">R1flu_001014</name>
</gene>
<feature type="transmembrane region" description="Helical" evidence="2">
    <location>
        <begin position="6"/>
        <end position="26"/>
    </location>
</feature>
<feature type="region of interest" description="Disordered" evidence="1">
    <location>
        <begin position="143"/>
        <end position="162"/>
    </location>
</feature>
<accession>A0ABD1Y645</accession>